<accession>A0A382SEP4</accession>
<dbReference type="SUPFAM" id="SSF51735">
    <property type="entry name" value="NAD(P)-binding Rossmann-fold domains"/>
    <property type="match status" value="1"/>
</dbReference>
<keyword evidence="3" id="KW-0520">NAD</keyword>
<sequence length="215" mass="22744">MDLELTGKRALITGGSKGIGLGCAMALAQEGCHIQLAARDEENLRRAKASVLETAANVEVSTHPVDLSISEDQRALVGAAGEVDIWINNAGAIPAGDISTIDERLWRDAWDLKVFGYINICREVYAAMEARGSGVIINVIGAAAVRPQPSYIAGAVGNSGLVGLTAALGSRSVQKGVRVLAVNPGLIVTDRMGDILRREAIDQLGDEDRWEELIS</sequence>
<gene>
    <name evidence="4" type="ORF">METZ01_LOCUS361183</name>
</gene>
<dbReference type="Gene3D" id="3.40.50.720">
    <property type="entry name" value="NAD(P)-binding Rossmann-like Domain"/>
    <property type="match status" value="1"/>
</dbReference>
<dbReference type="PRINTS" id="PR00081">
    <property type="entry name" value="GDHRDH"/>
</dbReference>
<proteinExistence type="inferred from homology"/>
<dbReference type="NCBIfam" id="NF004779">
    <property type="entry name" value="PRK06125.1"/>
    <property type="match status" value="1"/>
</dbReference>
<evidence type="ECO:0000256" key="3">
    <source>
        <dbReference type="ARBA" id="ARBA00023027"/>
    </source>
</evidence>
<dbReference type="AlphaFoldDB" id="A0A382SEP4"/>
<protein>
    <recommendedName>
        <fullName evidence="5">Short-chain dehydrogenase</fullName>
    </recommendedName>
</protein>
<dbReference type="InterPro" id="IPR036291">
    <property type="entry name" value="NAD(P)-bd_dom_sf"/>
</dbReference>
<evidence type="ECO:0000313" key="4">
    <source>
        <dbReference type="EMBL" id="SVD08329.1"/>
    </source>
</evidence>
<dbReference type="GO" id="GO:0016491">
    <property type="term" value="F:oxidoreductase activity"/>
    <property type="evidence" value="ECO:0007669"/>
    <property type="project" value="UniProtKB-KW"/>
</dbReference>
<dbReference type="EMBL" id="UINC01128526">
    <property type="protein sequence ID" value="SVD08329.1"/>
    <property type="molecule type" value="Genomic_DNA"/>
</dbReference>
<reference evidence="4" key="1">
    <citation type="submission" date="2018-05" db="EMBL/GenBank/DDBJ databases">
        <authorList>
            <person name="Lanie J.A."/>
            <person name="Ng W.-L."/>
            <person name="Kazmierczak K.M."/>
            <person name="Andrzejewski T.M."/>
            <person name="Davidsen T.M."/>
            <person name="Wayne K.J."/>
            <person name="Tettelin H."/>
            <person name="Glass J.I."/>
            <person name="Rusch D."/>
            <person name="Podicherti R."/>
            <person name="Tsui H.-C.T."/>
            <person name="Winkler M.E."/>
        </authorList>
    </citation>
    <scope>NUCLEOTIDE SEQUENCE</scope>
</reference>
<evidence type="ECO:0000256" key="1">
    <source>
        <dbReference type="ARBA" id="ARBA00006484"/>
    </source>
</evidence>
<dbReference type="PANTHER" id="PTHR43477">
    <property type="entry name" value="DIHYDROANTICAPSIN 7-DEHYDROGENASE"/>
    <property type="match status" value="1"/>
</dbReference>
<organism evidence="4">
    <name type="scientific">marine metagenome</name>
    <dbReference type="NCBI Taxonomy" id="408172"/>
    <lineage>
        <taxon>unclassified sequences</taxon>
        <taxon>metagenomes</taxon>
        <taxon>ecological metagenomes</taxon>
    </lineage>
</organism>
<dbReference type="InterPro" id="IPR002347">
    <property type="entry name" value="SDR_fam"/>
</dbReference>
<evidence type="ECO:0008006" key="5">
    <source>
        <dbReference type="Google" id="ProtNLM"/>
    </source>
</evidence>
<dbReference type="Pfam" id="PF00106">
    <property type="entry name" value="adh_short"/>
    <property type="match status" value="1"/>
</dbReference>
<dbReference type="PANTHER" id="PTHR43477:SF4">
    <property type="entry name" value="DEHYDROGENASE_REDUCTASE SDR FAMILY MEMBER 6"/>
    <property type="match status" value="1"/>
</dbReference>
<evidence type="ECO:0000256" key="2">
    <source>
        <dbReference type="ARBA" id="ARBA00023002"/>
    </source>
</evidence>
<name>A0A382SEP4_9ZZZZ</name>
<keyword evidence="2" id="KW-0560">Oxidoreductase</keyword>
<comment type="similarity">
    <text evidence="1">Belongs to the short-chain dehydrogenases/reductases (SDR) family.</text>
</comment>
<dbReference type="InterPro" id="IPR051122">
    <property type="entry name" value="SDR_DHRS6-like"/>
</dbReference>
<feature type="non-terminal residue" evidence="4">
    <location>
        <position position="215"/>
    </location>
</feature>